<dbReference type="GO" id="GO:0046872">
    <property type="term" value="F:metal ion binding"/>
    <property type="evidence" value="ECO:0007669"/>
    <property type="project" value="UniProtKB-KW"/>
</dbReference>
<name>A0AAF1BHE1_9TREE</name>
<feature type="binding site" evidence="7">
    <location>
        <position position="197"/>
    </location>
    <ligand>
        <name>Zn(2+)</name>
        <dbReference type="ChEBI" id="CHEBI:29105"/>
    </ligand>
</feature>
<feature type="active site" description="Proton acceptor" evidence="7">
    <location>
        <position position="164"/>
    </location>
</feature>
<comment type="similarity">
    <text evidence="2">Belongs to the sirtuin family. Class I subfamily.</text>
</comment>
<feature type="region of interest" description="Disordered" evidence="8">
    <location>
        <begin position="363"/>
        <end position="470"/>
    </location>
</feature>
<evidence type="ECO:0000313" key="10">
    <source>
        <dbReference type="EMBL" id="WOO80112.1"/>
    </source>
</evidence>
<dbReference type="GO" id="GO:0070403">
    <property type="term" value="F:NAD+ binding"/>
    <property type="evidence" value="ECO:0007669"/>
    <property type="project" value="InterPro"/>
</dbReference>
<keyword evidence="6" id="KW-0496">Mitochondrion</keyword>
<keyword evidence="11" id="KW-1185">Reference proteome</keyword>
<dbReference type="GO" id="GO:0017136">
    <property type="term" value="F:histone deacetylase activity, NAD-dependent"/>
    <property type="evidence" value="ECO:0007669"/>
    <property type="project" value="TreeGrafter"/>
</dbReference>
<reference evidence="10" key="1">
    <citation type="submission" date="2023-10" db="EMBL/GenBank/DDBJ databases">
        <authorList>
            <person name="Noh H."/>
        </authorList>
    </citation>
    <scope>NUCLEOTIDE SEQUENCE</scope>
    <source>
        <strain evidence="10">DUCC4014</strain>
    </source>
</reference>
<dbReference type="InterPro" id="IPR026591">
    <property type="entry name" value="Sirtuin_cat_small_dom_sf"/>
</dbReference>
<evidence type="ECO:0000256" key="7">
    <source>
        <dbReference type="PROSITE-ProRule" id="PRU00236"/>
    </source>
</evidence>
<comment type="subcellular location">
    <subcellularLocation>
        <location evidence="1">Mitochondrion</location>
    </subcellularLocation>
</comment>
<dbReference type="GO" id="GO:0005634">
    <property type="term" value="C:nucleus"/>
    <property type="evidence" value="ECO:0007669"/>
    <property type="project" value="TreeGrafter"/>
</dbReference>
<dbReference type="Pfam" id="PF02146">
    <property type="entry name" value="SIR2"/>
    <property type="match status" value="1"/>
</dbReference>
<dbReference type="Proteomes" id="UP000827549">
    <property type="component" value="Chromosome 3"/>
</dbReference>
<feature type="compositionally biased region" description="Basic residues" evidence="8">
    <location>
        <begin position="566"/>
        <end position="576"/>
    </location>
</feature>
<feature type="region of interest" description="Disordered" evidence="8">
    <location>
        <begin position="544"/>
        <end position="576"/>
    </location>
</feature>
<proteinExistence type="inferred from homology"/>
<dbReference type="InterPro" id="IPR050134">
    <property type="entry name" value="NAD-dep_sirtuin_deacylases"/>
</dbReference>
<gene>
    <name evidence="10" type="primary">HST3</name>
    <name evidence="10" type="ORF">LOC62_03G003623</name>
</gene>
<keyword evidence="3" id="KW-0808">Transferase</keyword>
<evidence type="ECO:0000256" key="3">
    <source>
        <dbReference type="ARBA" id="ARBA00022679"/>
    </source>
</evidence>
<evidence type="ECO:0000256" key="8">
    <source>
        <dbReference type="SAM" id="MobiDB-lite"/>
    </source>
</evidence>
<dbReference type="InterPro" id="IPR026590">
    <property type="entry name" value="Ssirtuin_cat_dom"/>
</dbReference>
<keyword evidence="7" id="KW-0862">Zinc</keyword>
<dbReference type="GO" id="GO:0005739">
    <property type="term" value="C:mitochondrion"/>
    <property type="evidence" value="ECO:0007669"/>
    <property type="project" value="UniProtKB-SubCell"/>
</dbReference>
<keyword evidence="7" id="KW-0479">Metal-binding</keyword>
<feature type="binding site" evidence="7">
    <location>
        <position position="172"/>
    </location>
    <ligand>
        <name>Zn(2+)</name>
        <dbReference type="ChEBI" id="CHEBI:29105"/>
    </ligand>
</feature>
<evidence type="ECO:0000259" key="9">
    <source>
        <dbReference type="PROSITE" id="PS50305"/>
    </source>
</evidence>
<dbReference type="InterPro" id="IPR029035">
    <property type="entry name" value="DHS-like_NAD/FAD-binding_dom"/>
</dbReference>
<dbReference type="EMBL" id="CP086716">
    <property type="protein sequence ID" value="WOO80112.1"/>
    <property type="molecule type" value="Genomic_DNA"/>
</dbReference>
<feature type="binding site" evidence="7">
    <location>
        <position position="175"/>
    </location>
    <ligand>
        <name>Zn(2+)</name>
        <dbReference type="ChEBI" id="CHEBI:29105"/>
    </ligand>
</feature>
<evidence type="ECO:0000256" key="4">
    <source>
        <dbReference type="ARBA" id="ARBA00022946"/>
    </source>
</evidence>
<evidence type="ECO:0000313" key="11">
    <source>
        <dbReference type="Proteomes" id="UP000827549"/>
    </source>
</evidence>
<dbReference type="AlphaFoldDB" id="A0AAF1BHE1"/>
<keyword evidence="5" id="KW-0520">NAD</keyword>
<evidence type="ECO:0000256" key="6">
    <source>
        <dbReference type="ARBA" id="ARBA00023128"/>
    </source>
</evidence>
<feature type="domain" description="Deacetylase sirtuin-type" evidence="9">
    <location>
        <begin position="16"/>
        <end position="326"/>
    </location>
</feature>
<evidence type="ECO:0000256" key="1">
    <source>
        <dbReference type="ARBA" id="ARBA00004173"/>
    </source>
</evidence>
<feature type="binding site" evidence="7">
    <location>
        <position position="204"/>
    </location>
    <ligand>
        <name>Zn(2+)</name>
        <dbReference type="ChEBI" id="CHEBI:29105"/>
    </ligand>
</feature>
<dbReference type="PANTHER" id="PTHR11085">
    <property type="entry name" value="NAD-DEPENDENT PROTEIN DEACYLASE SIRTUIN-5, MITOCHONDRIAL-RELATED"/>
    <property type="match status" value="1"/>
</dbReference>
<protein>
    <submittedName>
        <fullName evidence="10">NAD-dependent histone deacetylase HST3</fullName>
    </submittedName>
</protein>
<evidence type="ECO:0000256" key="2">
    <source>
        <dbReference type="ARBA" id="ARBA00006924"/>
    </source>
</evidence>
<dbReference type="PROSITE" id="PS50305">
    <property type="entry name" value="SIRTUIN"/>
    <property type="match status" value="1"/>
</dbReference>
<dbReference type="Gene3D" id="3.30.1600.10">
    <property type="entry name" value="SIR2/SIRT2 'Small Domain"/>
    <property type="match status" value="1"/>
</dbReference>
<feature type="compositionally biased region" description="Low complexity" evidence="8">
    <location>
        <begin position="376"/>
        <end position="390"/>
    </location>
</feature>
<accession>A0AAF1BHE1</accession>
<dbReference type="InterPro" id="IPR003000">
    <property type="entry name" value="Sirtuin"/>
</dbReference>
<dbReference type="RefSeq" id="XP_062626144.1">
    <property type="nucleotide sequence ID" value="XM_062770160.1"/>
</dbReference>
<keyword evidence="4" id="KW-0809">Transit peptide</keyword>
<feature type="compositionally biased region" description="Low complexity" evidence="8">
    <location>
        <begin position="398"/>
        <end position="410"/>
    </location>
</feature>
<dbReference type="Gene3D" id="3.40.50.1220">
    <property type="entry name" value="TPP-binding domain"/>
    <property type="match status" value="1"/>
</dbReference>
<organism evidence="10 11">
    <name type="scientific">Vanrija pseudolonga</name>
    <dbReference type="NCBI Taxonomy" id="143232"/>
    <lineage>
        <taxon>Eukaryota</taxon>
        <taxon>Fungi</taxon>
        <taxon>Dikarya</taxon>
        <taxon>Basidiomycota</taxon>
        <taxon>Agaricomycotina</taxon>
        <taxon>Tremellomycetes</taxon>
        <taxon>Trichosporonales</taxon>
        <taxon>Trichosporonaceae</taxon>
        <taxon>Vanrija</taxon>
    </lineage>
</organism>
<sequence>MTITTLPLRHLLSGVNADDFPKRRVLADVNIKVAKAKKVIVVSGAGISCSSGIPDFRSADGLYAMVKDKYPDAFVSGKELFSSGLFNNPATTSIFYTFIAELSLACQAAQPTRTHHFIQRLETKGKLLRSYTQNVDGFERRMGIESGGRGNGLKKNGTRNVELHGDLGRVRCVLCFADYEARLDYVEMFREGEAPDCPACQERCMERLNRSARATSVGTLRPAIVLYDEPHPLGDEIGALQAHDMRRGPDVLLIMGTSLKVHGLKRLVKDFAKTVHEKKGVVVFVNATAPSKEWDGVIDYHVEGDTDSWVERVEEDWKKVRPQDWEIQTVLDGEVVHKSIAKGKAKAKPKYIPEVVLEPYQLPTPPASQECPSSPASAATFVSSSLSSPGPSRPPSPRRTSPRSPDGSSPLSSAPPTPRSSVARTPATAPPTPVSPSKRQNAATSVKVTKKKTRIEPPPSPTGVTAAPGRGNLFEATANVNNCPSDPDVFGVVGTSAVKPRVRVKAVPKAGAVAATKARTFARSRSAAEATFSLPSGVFNSASASAELADKENAQPVQQPSQARPRMARRTRSLRA</sequence>
<dbReference type="PANTHER" id="PTHR11085:SF8">
    <property type="entry name" value="NAD-DEPENDENT HISTONE DEACETYLASE HST3"/>
    <property type="match status" value="1"/>
</dbReference>
<dbReference type="SUPFAM" id="SSF52467">
    <property type="entry name" value="DHS-like NAD/FAD-binding domain"/>
    <property type="match status" value="1"/>
</dbReference>
<dbReference type="GeneID" id="87806865"/>
<evidence type="ECO:0000256" key="5">
    <source>
        <dbReference type="ARBA" id="ARBA00023027"/>
    </source>
</evidence>